<evidence type="ECO:0000313" key="2">
    <source>
        <dbReference type="Proteomes" id="UP001234989"/>
    </source>
</evidence>
<sequence length="319" mass="35879">MPIEVDFPRKTLEGSLEIDNHKENEVDGWTLVTHKKRRHQAVFRIRLPKTRATMSDVNQLQPSKSVKSCTSQKINCSSSQKVRKPITLDEFFPEKFFCGSQIGATHVISSTDETKGSKCERNPTITQEHQTDEKVTPCCATIAFTDDDLLLGSKLHNRPLFVVGSIREQHLNHILIDGGSTFNIMPKVVLKKFGISIDELSKSNLTIQGFNQGGQRSIGKIHVGLSIGDVKSNTLIHIIDAKTSYNLLLGRPWVHENGVVPSTLHQCMKYMKDGEVVKFDADINPCTETESYFADAKFYLDSGKSNMEKCRSRLDQSRR</sequence>
<dbReference type="SUPFAM" id="SSF50630">
    <property type="entry name" value="Acid proteases"/>
    <property type="match status" value="1"/>
</dbReference>
<reference evidence="1" key="1">
    <citation type="submission" date="2023-08" db="EMBL/GenBank/DDBJ databases">
        <title>A de novo genome assembly of Solanum verrucosum Schlechtendal, a Mexican diploid species geographically isolated from the other diploid A-genome species in potato relatives.</title>
        <authorList>
            <person name="Hosaka K."/>
        </authorList>
    </citation>
    <scope>NUCLEOTIDE SEQUENCE</scope>
    <source>
        <tissue evidence="1">Young leaves</tissue>
    </source>
</reference>
<proteinExistence type="predicted"/>
<evidence type="ECO:0000313" key="1">
    <source>
        <dbReference type="EMBL" id="WMV08712.1"/>
    </source>
</evidence>
<organism evidence="1 2">
    <name type="scientific">Solanum verrucosum</name>
    <dbReference type="NCBI Taxonomy" id="315347"/>
    <lineage>
        <taxon>Eukaryota</taxon>
        <taxon>Viridiplantae</taxon>
        <taxon>Streptophyta</taxon>
        <taxon>Embryophyta</taxon>
        <taxon>Tracheophyta</taxon>
        <taxon>Spermatophyta</taxon>
        <taxon>Magnoliopsida</taxon>
        <taxon>eudicotyledons</taxon>
        <taxon>Gunneridae</taxon>
        <taxon>Pentapetalae</taxon>
        <taxon>asterids</taxon>
        <taxon>lamiids</taxon>
        <taxon>Solanales</taxon>
        <taxon>Solanaceae</taxon>
        <taxon>Solanoideae</taxon>
        <taxon>Solaneae</taxon>
        <taxon>Solanum</taxon>
    </lineage>
</organism>
<dbReference type="AlphaFoldDB" id="A0AAF0PPW4"/>
<dbReference type="InterPro" id="IPR021109">
    <property type="entry name" value="Peptidase_aspartic_dom_sf"/>
</dbReference>
<accession>A0AAF0PPW4</accession>
<dbReference type="EMBL" id="CP133612">
    <property type="protein sequence ID" value="WMV08712.1"/>
    <property type="molecule type" value="Genomic_DNA"/>
</dbReference>
<keyword evidence="2" id="KW-1185">Reference proteome</keyword>
<dbReference type="PANTHER" id="PTHR33240">
    <property type="entry name" value="OS08G0508500 PROTEIN"/>
    <property type="match status" value="1"/>
</dbReference>
<protein>
    <submittedName>
        <fullName evidence="1">Uncharacterized protein</fullName>
    </submittedName>
</protein>
<name>A0AAF0PPW4_SOLVR</name>
<dbReference type="Proteomes" id="UP001234989">
    <property type="component" value="Chromosome 1"/>
</dbReference>
<dbReference type="CDD" id="cd00303">
    <property type="entry name" value="retropepsin_like"/>
    <property type="match status" value="1"/>
</dbReference>
<dbReference type="Gene3D" id="2.40.70.10">
    <property type="entry name" value="Acid Proteases"/>
    <property type="match status" value="1"/>
</dbReference>
<gene>
    <name evidence="1" type="ORF">MTR67_002097</name>
</gene>
<dbReference type="PANTHER" id="PTHR33240:SF15">
    <property type="entry name" value="GAG-PRO-LIKE PROTEIN"/>
    <property type="match status" value="1"/>
</dbReference>